<dbReference type="InterPro" id="IPR002035">
    <property type="entry name" value="VWF_A"/>
</dbReference>
<name>A0AAE0WIQ0_9PEZI</name>
<evidence type="ECO:0000256" key="2">
    <source>
        <dbReference type="ARBA" id="ARBA00022525"/>
    </source>
</evidence>
<dbReference type="AlphaFoldDB" id="A0AAE0WIQ0"/>
<evidence type="ECO:0000256" key="1">
    <source>
        <dbReference type="ARBA" id="ARBA00004613"/>
    </source>
</evidence>
<proteinExistence type="predicted"/>
<gene>
    <name evidence="10" type="ORF">LTR78_009282</name>
</gene>
<dbReference type="EMBL" id="JAUTXT010000050">
    <property type="protein sequence ID" value="KAK3670838.1"/>
    <property type="molecule type" value="Genomic_DNA"/>
</dbReference>
<evidence type="ECO:0000256" key="4">
    <source>
        <dbReference type="ARBA" id="ARBA00022679"/>
    </source>
</evidence>
<feature type="domain" description="VWFA" evidence="8">
    <location>
        <begin position="130"/>
        <end position="205"/>
    </location>
</feature>
<dbReference type="PANTHER" id="PTHR47763:SF4">
    <property type="entry name" value="ALPHA-PROTEIN KINASE VWKA"/>
    <property type="match status" value="1"/>
</dbReference>
<comment type="caution">
    <text evidence="10">The sequence shown here is derived from an EMBL/GenBank/DDBJ whole genome shotgun (WGS) entry which is preliminary data.</text>
</comment>
<evidence type="ECO:0000256" key="5">
    <source>
        <dbReference type="ARBA" id="ARBA00022729"/>
    </source>
</evidence>
<protein>
    <recommendedName>
        <fullName evidence="12">Alpha-type protein kinase domain-containing protein</fullName>
    </recommendedName>
</protein>
<keyword evidence="2" id="KW-0964">Secreted</keyword>
<evidence type="ECO:0000256" key="7">
    <source>
        <dbReference type="SAM" id="MobiDB-lite"/>
    </source>
</evidence>
<dbReference type="Proteomes" id="UP001274830">
    <property type="component" value="Unassembled WGS sequence"/>
</dbReference>
<dbReference type="SUPFAM" id="SSF53300">
    <property type="entry name" value="vWA-like"/>
    <property type="match status" value="1"/>
</dbReference>
<dbReference type="SMART" id="SM00811">
    <property type="entry name" value="Alpha_kinase"/>
    <property type="match status" value="1"/>
</dbReference>
<dbReference type="InterPro" id="IPR004166">
    <property type="entry name" value="a-kinase_dom"/>
</dbReference>
<feature type="compositionally biased region" description="Basic and acidic residues" evidence="7">
    <location>
        <begin position="770"/>
        <end position="780"/>
    </location>
</feature>
<accession>A0AAE0WIQ0</accession>
<evidence type="ECO:0000256" key="6">
    <source>
        <dbReference type="ARBA" id="ARBA00022777"/>
    </source>
</evidence>
<feature type="region of interest" description="Disordered" evidence="7">
    <location>
        <begin position="765"/>
        <end position="809"/>
    </location>
</feature>
<keyword evidence="4" id="KW-0808">Transferase</keyword>
<keyword evidence="5" id="KW-0732">Signal</keyword>
<feature type="domain" description="Alpha-type protein kinase" evidence="9">
    <location>
        <begin position="463"/>
        <end position="678"/>
    </location>
</feature>
<evidence type="ECO:0000259" key="8">
    <source>
        <dbReference type="PROSITE" id="PS50234"/>
    </source>
</evidence>
<dbReference type="InterPro" id="IPR056861">
    <property type="entry name" value="HMCN1-like_VWA"/>
</dbReference>
<dbReference type="PANTHER" id="PTHR47763">
    <property type="entry name" value="ALPHA-PROTEIN KINASE VWKA"/>
    <property type="match status" value="1"/>
</dbReference>
<dbReference type="CDD" id="cd00198">
    <property type="entry name" value="vWFA"/>
    <property type="match status" value="1"/>
</dbReference>
<dbReference type="InterPro" id="IPR011009">
    <property type="entry name" value="Kinase-like_dom_sf"/>
</dbReference>
<evidence type="ECO:0008006" key="12">
    <source>
        <dbReference type="Google" id="ProtNLM"/>
    </source>
</evidence>
<dbReference type="SUPFAM" id="SSF56112">
    <property type="entry name" value="Protein kinase-like (PK-like)"/>
    <property type="match status" value="1"/>
</dbReference>
<comment type="subcellular location">
    <subcellularLocation>
        <location evidence="1">Secreted</location>
    </subcellularLocation>
</comment>
<organism evidence="10 11">
    <name type="scientific">Recurvomyces mirabilis</name>
    <dbReference type="NCBI Taxonomy" id="574656"/>
    <lineage>
        <taxon>Eukaryota</taxon>
        <taxon>Fungi</taxon>
        <taxon>Dikarya</taxon>
        <taxon>Ascomycota</taxon>
        <taxon>Pezizomycotina</taxon>
        <taxon>Dothideomycetes</taxon>
        <taxon>Dothideomycetidae</taxon>
        <taxon>Mycosphaerellales</taxon>
        <taxon>Teratosphaeriaceae</taxon>
        <taxon>Recurvomyces</taxon>
    </lineage>
</organism>
<dbReference type="Pfam" id="PF25106">
    <property type="entry name" value="VWA_4"/>
    <property type="match status" value="1"/>
</dbReference>
<dbReference type="Pfam" id="PF02816">
    <property type="entry name" value="Alpha_kinase"/>
    <property type="match status" value="1"/>
</dbReference>
<keyword evidence="3" id="KW-0723">Serine/threonine-protein kinase</keyword>
<dbReference type="GO" id="GO:0004674">
    <property type="term" value="F:protein serine/threonine kinase activity"/>
    <property type="evidence" value="ECO:0007669"/>
    <property type="project" value="UniProtKB-KW"/>
</dbReference>
<reference evidence="10" key="1">
    <citation type="submission" date="2023-07" db="EMBL/GenBank/DDBJ databases">
        <title>Black Yeasts Isolated from many extreme environments.</title>
        <authorList>
            <person name="Coleine C."/>
            <person name="Stajich J.E."/>
            <person name="Selbmann L."/>
        </authorList>
    </citation>
    <scope>NUCLEOTIDE SEQUENCE</scope>
    <source>
        <strain evidence="10">CCFEE 5485</strain>
    </source>
</reference>
<keyword evidence="6" id="KW-0418">Kinase</keyword>
<dbReference type="Gene3D" id="3.20.200.10">
    <property type="entry name" value="MHCK/EF2 kinase"/>
    <property type="match status" value="1"/>
</dbReference>
<keyword evidence="11" id="KW-1185">Reference proteome</keyword>
<feature type="region of interest" description="Disordered" evidence="7">
    <location>
        <begin position="16"/>
        <end position="35"/>
    </location>
</feature>
<evidence type="ECO:0000256" key="3">
    <source>
        <dbReference type="ARBA" id="ARBA00022527"/>
    </source>
</evidence>
<dbReference type="PROSITE" id="PS50234">
    <property type="entry name" value="VWFA"/>
    <property type="match status" value="1"/>
</dbReference>
<evidence type="ECO:0000313" key="10">
    <source>
        <dbReference type="EMBL" id="KAK3670838.1"/>
    </source>
</evidence>
<dbReference type="InterPro" id="IPR036465">
    <property type="entry name" value="vWFA_dom_sf"/>
</dbReference>
<feature type="region of interest" description="Disordered" evidence="7">
    <location>
        <begin position="404"/>
        <end position="432"/>
    </location>
</feature>
<dbReference type="Gene3D" id="3.30.200.20">
    <property type="entry name" value="Phosphorylase Kinase, domain 1"/>
    <property type="match status" value="1"/>
</dbReference>
<dbReference type="GO" id="GO:0005524">
    <property type="term" value="F:ATP binding"/>
    <property type="evidence" value="ECO:0007669"/>
    <property type="project" value="InterPro"/>
</dbReference>
<dbReference type="Gene3D" id="3.40.50.410">
    <property type="entry name" value="von Willebrand factor, type A domain"/>
    <property type="match status" value="1"/>
</dbReference>
<evidence type="ECO:0000259" key="9">
    <source>
        <dbReference type="PROSITE" id="PS51158"/>
    </source>
</evidence>
<evidence type="ECO:0000313" key="11">
    <source>
        <dbReference type="Proteomes" id="UP001274830"/>
    </source>
</evidence>
<sequence length="809" mass="89790">MSREELRMHAENMLRAATAGRAGHPSTSAGSPLRLDLDRGQLNQTAEDLPRSMVDTSKEVYVPTAASLPSYHSRASDADERVLMRGSNSATSNDTARLRKLNLQREVDQANAATRVRNTSGLFRDASSTDLLFLIDATNSMKPYIDSAKQQVRSIVSDIKEAFLNQAEVRVATVVYRDHNAKPNTEFLDFTTSVDEVWQFLDGIRTAWGKDFPEDVLGGLQQALNASWRQHTRCIIHIGDAPPHGSQLHDFAPQLDDYHVMGSEPHHLTHGPLLRRLIQLNINYALLRITSHTNRMALVWACAYGAGNGKLHPSNEYFGETGISAVNGLREGSSERRSATGVSPQFEELELGTTYSSIRHLVLGSVTSSFSRTVGRLSMALGSPDRSSGMRSPTRQAGNDFNAIQEEGHSSGSGHGSGSEDGTQLSLETDPPQWATPGWLDTTLEVQGFCPATLVHGASTLNDMLAGDEHIKLSVIDLTVKARSQAFNHGALRKASYARTTASTSHFVLKSFIREGHGRAYVIEDMRMQALCKAFALEFNSLVQIDPPLDFIVTSSLEKKRSQPADRDAKHFSLEPFLDGNYVKYNDNFAGVNAELAEDPFNQSAQAFSHFTFERSFGNLLVNDLQGVNHLLTDPSIQTKNPMRFKLSQTNLHEDGFKLFFTTHQCNTVCERLELKSRKEMFMTGIFEYRERWPTMEPTVSCSNLFCRSILPLTDAVQASEYPGTSWCRDCYEQLMTSKTSWICMAPGPNHQFVVNQFYSESQGKLPPRKCPEHTDRERTGSSAAAIGGSLWARMRPPEPTGTISSRAW</sequence>
<dbReference type="CDD" id="cd04515">
    <property type="entry name" value="Alpha_kinase"/>
    <property type="match status" value="1"/>
</dbReference>
<dbReference type="InterPro" id="IPR052969">
    <property type="entry name" value="Thr-specific_kinase-like"/>
</dbReference>
<dbReference type="PROSITE" id="PS51158">
    <property type="entry name" value="ALPHA_KINASE"/>
    <property type="match status" value="1"/>
</dbReference>